<evidence type="ECO:0000259" key="1">
    <source>
        <dbReference type="PROSITE" id="PS51746"/>
    </source>
</evidence>
<reference evidence="2 3" key="1">
    <citation type="journal article" date="2011" name="Stand. Genomic Sci.">
        <title>Complete genome sequence of the gliding freshwater bacterium Fluviicola taffensis type strain (RW262).</title>
        <authorList>
            <person name="Woyke T."/>
            <person name="Chertkov O."/>
            <person name="Lapidus A."/>
            <person name="Nolan M."/>
            <person name="Lucas S."/>
            <person name="Del Rio T.G."/>
            <person name="Tice H."/>
            <person name="Cheng J.F."/>
            <person name="Tapia R."/>
            <person name="Han C."/>
            <person name="Goodwin L."/>
            <person name="Pitluck S."/>
            <person name="Liolios K."/>
            <person name="Pagani I."/>
            <person name="Ivanova N."/>
            <person name="Huntemann M."/>
            <person name="Mavromatis K."/>
            <person name="Mikhailova N."/>
            <person name="Pati A."/>
            <person name="Chen A."/>
            <person name="Palaniappan K."/>
            <person name="Land M."/>
            <person name="Hauser L."/>
            <person name="Brambilla E.M."/>
            <person name="Rohde M."/>
            <person name="Mwirichia R."/>
            <person name="Sikorski J."/>
            <person name="Tindall B.J."/>
            <person name="Goker M."/>
            <person name="Bristow J."/>
            <person name="Eisen J.A."/>
            <person name="Markowitz V."/>
            <person name="Hugenholtz P."/>
            <person name="Klenk H.P."/>
            <person name="Kyrpides N.C."/>
        </authorList>
    </citation>
    <scope>NUCLEOTIDE SEQUENCE [LARGE SCALE GENOMIC DNA]</scope>
    <source>
        <strain evidence="3">DSM 16823 / RW262 / RW262</strain>
    </source>
</reference>
<dbReference type="SUPFAM" id="SSF81606">
    <property type="entry name" value="PP2C-like"/>
    <property type="match status" value="1"/>
</dbReference>
<dbReference type="PROSITE" id="PS51746">
    <property type="entry name" value="PPM_2"/>
    <property type="match status" value="1"/>
</dbReference>
<name>F2IJ70_FLUTR</name>
<proteinExistence type="predicted"/>
<reference evidence="3" key="2">
    <citation type="submission" date="2011-02" db="EMBL/GenBank/DDBJ databases">
        <title>The complete genome of Fluviicola taffensis DSM 16823.</title>
        <authorList>
            <consortium name="US DOE Joint Genome Institute (JGI-PGF)"/>
            <person name="Lucas S."/>
            <person name="Copeland A."/>
            <person name="Lapidus A."/>
            <person name="Bruce D."/>
            <person name="Goodwin L."/>
            <person name="Pitluck S."/>
            <person name="Kyrpides N."/>
            <person name="Mavromatis K."/>
            <person name="Ivanova N."/>
            <person name="Mikhailova N."/>
            <person name="Pagani I."/>
            <person name="Chertkov O."/>
            <person name="Detter J.C."/>
            <person name="Han C."/>
            <person name="Tapia R."/>
            <person name="Land M."/>
            <person name="Hauser L."/>
            <person name="Markowitz V."/>
            <person name="Cheng J.-F."/>
            <person name="Hugenholtz P."/>
            <person name="Woyke T."/>
            <person name="Wu D."/>
            <person name="Tindall B."/>
            <person name="Pomrenke H.G."/>
            <person name="Brambilla E."/>
            <person name="Klenk H.-P."/>
            <person name="Eisen J.A."/>
        </authorList>
    </citation>
    <scope>NUCLEOTIDE SEQUENCE [LARGE SCALE GENOMIC DNA]</scope>
    <source>
        <strain evidence="3">DSM 16823 / RW262 / RW262</strain>
    </source>
</reference>
<feature type="domain" description="PPM-type phosphatase" evidence="1">
    <location>
        <begin position="1"/>
        <end position="234"/>
    </location>
</feature>
<dbReference type="Pfam" id="PF13672">
    <property type="entry name" value="PP2C_2"/>
    <property type="match status" value="1"/>
</dbReference>
<dbReference type="Proteomes" id="UP000007463">
    <property type="component" value="Chromosome"/>
</dbReference>
<evidence type="ECO:0000313" key="3">
    <source>
        <dbReference type="Proteomes" id="UP000007463"/>
    </source>
</evidence>
<dbReference type="OrthoDB" id="9801841at2"/>
<sequence length="234" mass="26139">MKTITFSHTGKRQTNQDSILISTLSSEKYLLIVADGMGGYSNGDIAAKLTNDVILSVLDGMNEINYDGIQLAIDNSNVLLREKIEAIQSKMGATVGGIILSKQNALCFWVGDVQIFHFRNNKLKFESKSHTLINEMKSTSIINDPDKIVKYKHIVTRSINGDITNSTADFHLIEDLQKEDLLIICSDGVHDIFSPIQIQQILNTSDNNQEAMSRIEKRLHNEASDNFSLILIEV</sequence>
<dbReference type="eggNOG" id="COG0631">
    <property type="taxonomic scope" value="Bacteria"/>
</dbReference>
<dbReference type="CDD" id="cd00143">
    <property type="entry name" value="PP2Cc"/>
    <property type="match status" value="1"/>
</dbReference>
<dbReference type="InterPro" id="IPR001932">
    <property type="entry name" value="PPM-type_phosphatase-like_dom"/>
</dbReference>
<keyword evidence="3" id="KW-1185">Reference proteome</keyword>
<dbReference type="Gene3D" id="3.60.40.10">
    <property type="entry name" value="PPM-type phosphatase domain"/>
    <property type="match status" value="1"/>
</dbReference>
<gene>
    <name evidence="2" type="ordered locus">Fluta_2961</name>
</gene>
<organism evidence="2 3">
    <name type="scientific">Fluviicola taffensis (strain DSM 16823 / NCIMB 13979 / RW262)</name>
    <dbReference type="NCBI Taxonomy" id="755732"/>
    <lineage>
        <taxon>Bacteria</taxon>
        <taxon>Pseudomonadati</taxon>
        <taxon>Bacteroidota</taxon>
        <taxon>Flavobacteriia</taxon>
        <taxon>Flavobacteriales</taxon>
        <taxon>Crocinitomicaceae</taxon>
        <taxon>Fluviicola</taxon>
    </lineage>
</organism>
<dbReference type="KEGG" id="fte:Fluta_2961"/>
<accession>F2IJ70</accession>
<dbReference type="SMART" id="SM00332">
    <property type="entry name" value="PP2Cc"/>
    <property type="match status" value="1"/>
</dbReference>
<dbReference type="EMBL" id="CP002542">
    <property type="protein sequence ID" value="AEA44940.1"/>
    <property type="molecule type" value="Genomic_DNA"/>
</dbReference>
<dbReference type="SMART" id="SM00331">
    <property type="entry name" value="PP2C_SIG"/>
    <property type="match status" value="1"/>
</dbReference>
<evidence type="ECO:0000313" key="2">
    <source>
        <dbReference type="EMBL" id="AEA44940.1"/>
    </source>
</evidence>
<dbReference type="HOGENOM" id="CLU_034545_5_2_10"/>
<dbReference type="InterPro" id="IPR036457">
    <property type="entry name" value="PPM-type-like_dom_sf"/>
</dbReference>
<protein>
    <submittedName>
        <fullName evidence="2">Protein serine/threonine phosphatase</fullName>
    </submittedName>
</protein>
<dbReference type="AlphaFoldDB" id="F2IJ70"/>
<dbReference type="STRING" id="755732.Fluta_2961"/>
<dbReference type="RefSeq" id="WP_013687709.1">
    <property type="nucleotide sequence ID" value="NC_015321.1"/>
</dbReference>